<reference evidence="2 3" key="1">
    <citation type="submission" date="2019-10" db="EMBL/GenBank/DDBJ databases">
        <title>Bacillus from the desert of Cuatro Cinegas, Coahuila.</title>
        <authorList>
            <person name="Olmedo-Alvarez G."/>
            <person name="Saldana S."/>
            <person name="Barcelo D."/>
        </authorList>
    </citation>
    <scope>NUCLEOTIDE SEQUENCE [LARGE SCALE GENOMIC DNA]</scope>
    <source>
        <strain evidence="2 3">CH316_11T</strain>
    </source>
</reference>
<evidence type="ECO:0000313" key="2">
    <source>
        <dbReference type="EMBL" id="KAB2447493.1"/>
    </source>
</evidence>
<evidence type="ECO:0000256" key="1">
    <source>
        <dbReference type="SAM" id="Phobius"/>
    </source>
</evidence>
<feature type="transmembrane region" description="Helical" evidence="1">
    <location>
        <begin position="67"/>
        <end position="89"/>
    </location>
</feature>
<keyword evidence="1" id="KW-1133">Transmembrane helix</keyword>
<comment type="caution">
    <text evidence="2">The sequence shown here is derived from an EMBL/GenBank/DDBJ whole genome shotgun (WGS) entry which is preliminary data.</text>
</comment>
<keyword evidence="1" id="KW-0472">Membrane</keyword>
<dbReference type="RefSeq" id="WP_151527368.1">
    <property type="nucleotide sequence ID" value="NZ_WBPA01000015.1"/>
</dbReference>
<gene>
    <name evidence="2" type="ORF">F8165_24675</name>
</gene>
<feature type="transmembrane region" description="Helical" evidence="1">
    <location>
        <begin position="101"/>
        <end position="118"/>
    </location>
</feature>
<keyword evidence="1" id="KW-0812">Transmembrane</keyword>
<proteinExistence type="predicted"/>
<name>A0AAN5XLS6_BACCE</name>
<dbReference type="EMBL" id="WBPI01000022">
    <property type="protein sequence ID" value="KAB2447493.1"/>
    <property type="molecule type" value="Genomic_DNA"/>
</dbReference>
<dbReference type="AlphaFoldDB" id="A0AAN5XLS6"/>
<dbReference type="PROSITE" id="PS51257">
    <property type="entry name" value="PROKAR_LIPOPROTEIN"/>
    <property type="match status" value="1"/>
</dbReference>
<accession>A0AAN5XLS6</accession>
<protein>
    <submittedName>
        <fullName evidence="2">Uncharacterized protein</fullName>
    </submittedName>
</protein>
<dbReference type="Proteomes" id="UP000461739">
    <property type="component" value="Unassembled WGS sequence"/>
</dbReference>
<organism evidence="2 3">
    <name type="scientific">Bacillus cereus</name>
    <dbReference type="NCBI Taxonomy" id="1396"/>
    <lineage>
        <taxon>Bacteria</taxon>
        <taxon>Bacillati</taxon>
        <taxon>Bacillota</taxon>
        <taxon>Bacilli</taxon>
        <taxon>Bacillales</taxon>
        <taxon>Bacillaceae</taxon>
        <taxon>Bacillus</taxon>
        <taxon>Bacillus cereus group</taxon>
    </lineage>
</organism>
<feature type="transmembrane region" description="Helical" evidence="1">
    <location>
        <begin position="124"/>
        <end position="143"/>
    </location>
</feature>
<evidence type="ECO:0000313" key="3">
    <source>
        <dbReference type="Proteomes" id="UP000461739"/>
    </source>
</evidence>
<sequence length="147" mass="16762">MIYKFWEGLIWSCEKCRNMSLFTGMLLVGCIVGSMGLINFSMMPDNVSDVLSLTQIETKTDYPIKGRLFSCVAALIFLILGFSQILLLLEKLLQVNIWKAMLPLVFGFVLLIVGRAFFVLAFSFYFVRLIIIGILLVAILYFIQKKK</sequence>
<feature type="transmembrane region" description="Helical" evidence="1">
    <location>
        <begin position="21"/>
        <end position="42"/>
    </location>
</feature>